<dbReference type="Pfam" id="PF00230">
    <property type="entry name" value="MIP"/>
    <property type="match status" value="1"/>
</dbReference>
<dbReference type="PANTHER" id="PTHR19139">
    <property type="entry name" value="AQUAPORIN TRANSPORTER"/>
    <property type="match status" value="1"/>
</dbReference>
<evidence type="ECO:0000256" key="3">
    <source>
        <dbReference type="ARBA" id="ARBA00022448"/>
    </source>
</evidence>
<dbReference type="InterPro" id="IPR022357">
    <property type="entry name" value="MIP_CS"/>
</dbReference>
<evidence type="ECO:0000256" key="2">
    <source>
        <dbReference type="ARBA" id="ARBA00006175"/>
    </source>
</evidence>
<keyword evidence="11" id="KW-1185">Reference proteome</keyword>
<feature type="transmembrane region" description="Helical" evidence="9">
    <location>
        <begin position="243"/>
        <end position="266"/>
    </location>
</feature>
<gene>
    <name evidence="10" type="ORF">HOLleu_39909</name>
</gene>
<evidence type="ECO:0000256" key="4">
    <source>
        <dbReference type="ARBA" id="ARBA00022475"/>
    </source>
</evidence>
<keyword evidence="6 9" id="KW-1133">Transmembrane helix</keyword>
<dbReference type="Proteomes" id="UP001152320">
    <property type="component" value="Chromosome 22"/>
</dbReference>
<dbReference type="EMBL" id="JAIZAY010000022">
    <property type="protein sequence ID" value="KAJ8020339.1"/>
    <property type="molecule type" value="Genomic_DNA"/>
</dbReference>
<dbReference type="PROSITE" id="PS00221">
    <property type="entry name" value="MIP"/>
    <property type="match status" value="1"/>
</dbReference>
<dbReference type="InterPro" id="IPR000425">
    <property type="entry name" value="MIP"/>
</dbReference>
<evidence type="ECO:0000313" key="11">
    <source>
        <dbReference type="Proteomes" id="UP001152320"/>
    </source>
</evidence>
<dbReference type="InterPro" id="IPR023271">
    <property type="entry name" value="Aquaporin-like"/>
</dbReference>
<protein>
    <submittedName>
        <fullName evidence="10">Aquaporin-2</fullName>
    </submittedName>
</protein>
<dbReference type="PRINTS" id="PR00783">
    <property type="entry name" value="MINTRINSICP"/>
</dbReference>
<evidence type="ECO:0000256" key="5">
    <source>
        <dbReference type="ARBA" id="ARBA00022692"/>
    </source>
</evidence>
<evidence type="ECO:0000256" key="1">
    <source>
        <dbReference type="ARBA" id="ARBA00004651"/>
    </source>
</evidence>
<accession>A0A9Q0YH16</accession>
<reference evidence="10" key="1">
    <citation type="submission" date="2021-10" db="EMBL/GenBank/DDBJ databases">
        <title>Tropical sea cucumber genome reveals ecological adaptation and Cuvierian tubules defense mechanism.</title>
        <authorList>
            <person name="Chen T."/>
        </authorList>
    </citation>
    <scope>NUCLEOTIDE SEQUENCE</scope>
    <source>
        <strain evidence="10">Nanhai2018</strain>
        <tissue evidence="10">Muscle</tissue>
    </source>
</reference>
<evidence type="ECO:0000256" key="9">
    <source>
        <dbReference type="SAM" id="Phobius"/>
    </source>
</evidence>
<evidence type="ECO:0000256" key="7">
    <source>
        <dbReference type="ARBA" id="ARBA00023136"/>
    </source>
</evidence>
<dbReference type="InterPro" id="IPR034294">
    <property type="entry name" value="Aquaporin_transptr"/>
</dbReference>
<feature type="transmembrane region" description="Helical" evidence="9">
    <location>
        <begin position="202"/>
        <end position="223"/>
    </location>
</feature>
<keyword evidence="5 8" id="KW-0812">Transmembrane</keyword>
<comment type="caution">
    <text evidence="10">The sequence shown here is derived from an EMBL/GenBank/DDBJ whole genome shotgun (WGS) entry which is preliminary data.</text>
</comment>
<keyword evidence="7 9" id="KW-0472">Membrane</keyword>
<keyword evidence="3 8" id="KW-0813">Transport</keyword>
<dbReference type="AlphaFoldDB" id="A0A9Q0YH16"/>
<sequence length="314" mass="34068">MEPPADLDLPSGGNRRRRTGCRCSADFCRCVVGECFATFFFILIAGTLDIDWSLNGRATPCPPTNELFSNNSIVESADAMKVIQVALTLGLGVGTLTQCFEHISGAHLNPAVTLAFLVTRQVGLLKGLFYIGVQFIGGFTAVLLLRGFLPRQIQGGLGYVTPSSLVSSHQAFGMELLVTFLFVFAVLASTDKTRSLPKSQSLQIGLAYALVTFWGFSFSGAVMNPVRILAPAVVLGPSEIDLVWLPVLEVYIAGPLLGSIAAALIYRYVFNMHRKSLDVTDSQQGSSIYDPEMDPSLVTLQRVTPYRNKMVSEM</sequence>
<evidence type="ECO:0000256" key="6">
    <source>
        <dbReference type="ARBA" id="ARBA00022989"/>
    </source>
</evidence>
<organism evidence="10 11">
    <name type="scientific">Holothuria leucospilota</name>
    <name type="common">Black long sea cucumber</name>
    <name type="synonym">Mertensiothuria leucospilota</name>
    <dbReference type="NCBI Taxonomy" id="206669"/>
    <lineage>
        <taxon>Eukaryota</taxon>
        <taxon>Metazoa</taxon>
        <taxon>Echinodermata</taxon>
        <taxon>Eleutherozoa</taxon>
        <taxon>Echinozoa</taxon>
        <taxon>Holothuroidea</taxon>
        <taxon>Aspidochirotacea</taxon>
        <taxon>Aspidochirotida</taxon>
        <taxon>Holothuriidae</taxon>
        <taxon>Holothuria</taxon>
    </lineage>
</organism>
<dbReference type="GO" id="GO:0015250">
    <property type="term" value="F:water channel activity"/>
    <property type="evidence" value="ECO:0007669"/>
    <property type="project" value="TreeGrafter"/>
</dbReference>
<evidence type="ECO:0000313" key="10">
    <source>
        <dbReference type="EMBL" id="KAJ8020339.1"/>
    </source>
</evidence>
<evidence type="ECO:0000256" key="8">
    <source>
        <dbReference type="RuleBase" id="RU000477"/>
    </source>
</evidence>
<dbReference type="PANTHER" id="PTHR19139:SF199">
    <property type="entry name" value="MIP17260P"/>
    <property type="match status" value="1"/>
</dbReference>
<dbReference type="OrthoDB" id="3222at2759"/>
<feature type="transmembrane region" description="Helical" evidence="9">
    <location>
        <begin position="169"/>
        <end position="190"/>
    </location>
</feature>
<name>A0A9Q0YH16_HOLLE</name>
<dbReference type="Gene3D" id="1.20.1080.10">
    <property type="entry name" value="Glycerol uptake facilitator protein"/>
    <property type="match status" value="1"/>
</dbReference>
<keyword evidence="4" id="KW-1003">Cell membrane</keyword>
<feature type="transmembrane region" description="Helical" evidence="9">
    <location>
        <begin position="128"/>
        <end position="149"/>
    </location>
</feature>
<proteinExistence type="inferred from homology"/>
<comment type="similarity">
    <text evidence="2 8">Belongs to the MIP/aquaporin (TC 1.A.8) family.</text>
</comment>
<comment type="subcellular location">
    <subcellularLocation>
        <location evidence="1">Cell membrane</location>
        <topology evidence="1">Multi-pass membrane protein</topology>
    </subcellularLocation>
</comment>
<dbReference type="GO" id="GO:0005886">
    <property type="term" value="C:plasma membrane"/>
    <property type="evidence" value="ECO:0007669"/>
    <property type="project" value="UniProtKB-SubCell"/>
</dbReference>
<dbReference type="SUPFAM" id="SSF81338">
    <property type="entry name" value="Aquaporin-like"/>
    <property type="match status" value="1"/>
</dbReference>